<sequence>MSTPVDLTEGLDGAKLAVTVLMIRDSPTGLEVYVQERVSSMPTFPNATVFPGGGVDPRDFELDGVESEHETFGGPSLMHWARSLGTNRNRARALLFAAARELFEETGTLLATHSDGTPIPDATQYHPQRLALESHRLSLSQVLARHDLTLRSEWLRPSTRWVSPETDEKRFDMFAFVAVQPPGQEPDGNTREAASTGWFSPSLILDGWRAGLIRLVIPTWAQLLILSRFDCVRDVLEFLRRADMTPIIGDPVDDPRFEEFYSFTPPERF</sequence>
<dbReference type="GO" id="GO:0016818">
    <property type="term" value="F:hydrolase activity, acting on acid anhydrides, in phosphorus-containing anhydrides"/>
    <property type="evidence" value="ECO:0007669"/>
    <property type="project" value="InterPro"/>
</dbReference>
<dbReference type="PROSITE" id="PS51462">
    <property type="entry name" value="NUDIX"/>
    <property type="match status" value="1"/>
</dbReference>
<comment type="caution">
    <text evidence="7">The sequence shown here is derived from an EMBL/GenBank/DDBJ whole genome shotgun (WGS) entry which is preliminary data.</text>
</comment>
<dbReference type="PANTHER" id="PTHR12318">
    <property type="entry name" value="TESTOSTERONE-REGULATED PROTEIN RP2"/>
    <property type="match status" value="1"/>
</dbReference>
<comment type="cofactor">
    <cofactor evidence="1">
        <name>Mn(2+)</name>
        <dbReference type="ChEBI" id="CHEBI:29035"/>
    </cofactor>
</comment>
<dbReference type="OMA" id="DTWFFVA"/>
<reference evidence="7 8" key="1">
    <citation type="submission" date="2020-02" db="EMBL/GenBank/DDBJ databases">
        <authorList>
            <person name="Brisse S."/>
        </authorList>
    </citation>
    <scope>NUCLEOTIDE SEQUENCE [LARGE SCALE GENOMIC DNA]</scope>
    <source>
        <strain evidence="7">CIP107547</strain>
    </source>
</reference>
<dbReference type="GeneID" id="29422617"/>
<keyword evidence="5" id="KW-0460">Magnesium</keyword>
<evidence type="ECO:0000256" key="4">
    <source>
        <dbReference type="ARBA" id="ARBA00022801"/>
    </source>
</evidence>
<dbReference type="SUPFAM" id="SSF55811">
    <property type="entry name" value="Nudix"/>
    <property type="match status" value="1"/>
</dbReference>
<name>A0A0D6FYX2_CORDP</name>
<evidence type="ECO:0000313" key="7">
    <source>
        <dbReference type="EMBL" id="CAB0600963.1"/>
    </source>
</evidence>
<dbReference type="KEGG" id="cdip:ERS451417_00977"/>
<dbReference type="OrthoDB" id="7183442at2"/>
<accession>A0A0D6FYX2</accession>
<dbReference type="InterPro" id="IPR015797">
    <property type="entry name" value="NUDIX_hydrolase-like_dom_sf"/>
</dbReference>
<gene>
    <name evidence="7" type="ORF">CIP107547_01249</name>
</gene>
<evidence type="ECO:0000256" key="1">
    <source>
        <dbReference type="ARBA" id="ARBA00001936"/>
    </source>
</evidence>
<dbReference type="RefSeq" id="WP_010934782.1">
    <property type="nucleotide sequence ID" value="NZ_CABVGJ010000005.1"/>
</dbReference>
<dbReference type="AlphaFoldDB" id="A0A0D6FYX2"/>
<proteinExistence type="predicted"/>
<dbReference type="EMBL" id="CADDAV010000015">
    <property type="protein sequence ID" value="CAB0600963.1"/>
    <property type="molecule type" value="Genomic_DNA"/>
</dbReference>
<dbReference type="InterPro" id="IPR039121">
    <property type="entry name" value="NUDT19"/>
</dbReference>
<comment type="cofactor">
    <cofactor evidence="2">
        <name>Mg(2+)</name>
        <dbReference type="ChEBI" id="CHEBI:18420"/>
    </cofactor>
</comment>
<dbReference type="InterPro" id="IPR000086">
    <property type="entry name" value="NUDIX_hydrolase_dom"/>
</dbReference>
<dbReference type="PANTHER" id="PTHR12318:SF0">
    <property type="entry name" value="ACYL-COENZYME A DIPHOSPHATASE NUDT19"/>
    <property type="match status" value="1"/>
</dbReference>
<evidence type="ECO:0000256" key="3">
    <source>
        <dbReference type="ARBA" id="ARBA00022723"/>
    </source>
</evidence>
<keyword evidence="4 7" id="KW-0378">Hydrolase</keyword>
<evidence type="ECO:0000256" key="6">
    <source>
        <dbReference type="ARBA" id="ARBA00023211"/>
    </source>
</evidence>
<evidence type="ECO:0000313" key="8">
    <source>
        <dbReference type="Proteomes" id="UP000480222"/>
    </source>
</evidence>
<dbReference type="GO" id="GO:0046872">
    <property type="term" value="F:metal ion binding"/>
    <property type="evidence" value="ECO:0007669"/>
    <property type="project" value="UniProtKB-KW"/>
</dbReference>
<dbReference type="Proteomes" id="UP000480222">
    <property type="component" value="Unassembled WGS sequence"/>
</dbReference>
<keyword evidence="6" id="KW-0464">Manganese</keyword>
<dbReference type="Gene3D" id="3.90.79.10">
    <property type="entry name" value="Nucleoside Triphosphate Pyrophosphohydrolase"/>
    <property type="match status" value="1"/>
</dbReference>
<evidence type="ECO:0000256" key="5">
    <source>
        <dbReference type="ARBA" id="ARBA00022842"/>
    </source>
</evidence>
<evidence type="ECO:0000256" key="2">
    <source>
        <dbReference type="ARBA" id="ARBA00001946"/>
    </source>
</evidence>
<keyword evidence="3" id="KW-0479">Metal-binding</keyword>
<protein>
    <submittedName>
        <fullName evidence="7">NUDIX hydrolase</fullName>
    </submittedName>
</protein>
<dbReference type="KEGG" id="cdi:DIP1068"/>
<organism evidence="7 8">
    <name type="scientific">Corynebacterium diphtheriae</name>
    <dbReference type="NCBI Taxonomy" id="1717"/>
    <lineage>
        <taxon>Bacteria</taxon>
        <taxon>Bacillati</taxon>
        <taxon>Actinomycetota</taxon>
        <taxon>Actinomycetes</taxon>
        <taxon>Mycobacteriales</taxon>
        <taxon>Corynebacteriaceae</taxon>
        <taxon>Corynebacterium</taxon>
    </lineage>
</organism>